<evidence type="ECO:0000313" key="5">
    <source>
        <dbReference type="Proteomes" id="UP000016986"/>
    </source>
</evidence>
<keyword evidence="5" id="KW-1185">Reference proteome</keyword>
<comment type="caution">
    <text evidence="4">The sequence shown here is derived from an EMBL/GenBank/DDBJ whole genome shotgun (WGS) entry which is preliminary data.</text>
</comment>
<gene>
    <name evidence="4" type="ORF">MBEHAL_2116</name>
</gene>
<dbReference type="InterPro" id="IPR046342">
    <property type="entry name" value="CBS_dom_sf"/>
</dbReference>
<organism evidence="4 5">
    <name type="scientific">Halarchaeum acidiphilum MH1-52-1</name>
    <dbReference type="NCBI Taxonomy" id="1261545"/>
    <lineage>
        <taxon>Archaea</taxon>
        <taxon>Methanobacteriati</taxon>
        <taxon>Methanobacteriota</taxon>
        <taxon>Stenosarchaea group</taxon>
        <taxon>Halobacteria</taxon>
        <taxon>Halobacteriales</taxon>
        <taxon>Halobacteriaceae</taxon>
    </lineage>
</organism>
<evidence type="ECO:0000256" key="1">
    <source>
        <dbReference type="ARBA" id="ARBA00023122"/>
    </source>
</evidence>
<dbReference type="Proteomes" id="UP000016986">
    <property type="component" value="Unassembled WGS sequence"/>
</dbReference>
<dbReference type="Pfam" id="PF00571">
    <property type="entry name" value="CBS"/>
    <property type="match status" value="2"/>
</dbReference>
<dbReference type="eggNOG" id="arCOG00606">
    <property type="taxonomic scope" value="Archaea"/>
</dbReference>
<dbReference type="PANTHER" id="PTHR43080">
    <property type="entry name" value="CBS DOMAIN-CONTAINING PROTEIN CBSX3, MITOCHONDRIAL"/>
    <property type="match status" value="1"/>
</dbReference>
<dbReference type="PROSITE" id="PS51371">
    <property type="entry name" value="CBS"/>
    <property type="match status" value="2"/>
</dbReference>
<dbReference type="EMBL" id="BATA01000062">
    <property type="protein sequence ID" value="GAD53356.1"/>
    <property type="molecule type" value="Genomic_DNA"/>
</dbReference>
<evidence type="ECO:0000256" key="2">
    <source>
        <dbReference type="PROSITE-ProRule" id="PRU00703"/>
    </source>
</evidence>
<dbReference type="PANTHER" id="PTHR43080:SF2">
    <property type="entry name" value="CBS DOMAIN-CONTAINING PROTEIN"/>
    <property type="match status" value="1"/>
</dbReference>
<dbReference type="SUPFAM" id="SSF54631">
    <property type="entry name" value="CBS-domain pair"/>
    <property type="match status" value="1"/>
</dbReference>
<keyword evidence="1 2" id="KW-0129">CBS domain</keyword>
<accession>U2YGG7</accession>
<name>U2YGG7_9EURY</name>
<evidence type="ECO:0000259" key="3">
    <source>
        <dbReference type="PROSITE" id="PS51371"/>
    </source>
</evidence>
<feature type="domain" description="CBS" evidence="3">
    <location>
        <begin position="1"/>
        <end position="55"/>
    </location>
</feature>
<dbReference type="InterPro" id="IPR051257">
    <property type="entry name" value="Diverse_CBS-Domain"/>
</dbReference>
<feature type="domain" description="CBS" evidence="3">
    <location>
        <begin position="62"/>
        <end position="119"/>
    </location>
</feature>
<dbReference type="InterPro" id="IPR000644">
    <property type="entry name" value="CBS_dom"/>
</dbReference>
<dbReference type="Gene3D" id="3.10.580.10">
    <property type="entry name" value="CBS-domain"/>
    <property type="match status" value="1"/>
</dbReference>
<reference evidence="4 5" key="1">
    <citation type="submission" date="2013-09" db="EMBL/GenBank/DDBJ databases">
        <title>Whole genome sequencing of Halarchaeum acidiphilum strain MH1-52-1.</title>
        <authorList>
            <person name="Shimane Y."/>
            <person name="Minegishi H."/>
            <person name="Nishi S."/>
            <person name="Echigo A."/>
            <person name="Shuto A."/>
            <person name="Konishi M."/>
            <person name="Ito T."/>
            <person name="Ohkuma M."/>
            <person name="Ohta Y."/>
            <person name="Nagano Y."/>
            <person name="Tsubouchi T."/>
            <person name="Mori K."/>
            <person name="Usui K."/>
            <person name="Kamekura M."/>
            <person name="Usami R."/>
            <person name="Takaki Y."/>
            <person name="Hatada Y."/>
        </authorList>
    </citation>
    <scope>NUCLEOTIDE SEQUENCE [LARGE SCALE GENOMIC DNA]</scope>
    <source>
        <strain evidence="4 5">JCM 16109</strain>
    </source>
</reference>
<sequence length="119" mass="12859">MTTVTPDTSVEDAAQLMLDRGIGSVVVVDENGQLAGILTTTDFVHIVAERQPKDESTVADFMTTAVETAGAQDVVTDVAKRLLEHEIHHIPVVDDDDHVIGMVTTTDLTSYVTTLEDHD</sequence>
<dbReference type="CDD" id="cd09836">
    <property type="entry name" value="CBS_pair_arch"/>
    <property type="match status" value="1"/>
</dbReference>
<dbReference type="SMART" id="SM00116">
    <property type="entry name" value="CBS"/>
    <property type="match status" value="2"/>
</dbReference>
<evidence type="ECO:0000313" key="4">
    <source>
        <dbReference type="EMBL" id="GAD53356.1"/>
    </source>
</evidence>
<dbReference type="AlphaFoldDB" id="U2YGG7"/>
<proteinExistence type="predicted"/>
<protein>
    <submittedName>
        <fullName evidence="4">CBS domain protein</fullName>
    </submittedName>
</protein>